<dbReference type="EMBL" id="KZ293675">
    <property type="protein sequence ID" value="PBK88033.1"/>
    <property type="molecule type" value="Genomic_DNA"/>
</dbReference>
<keyword evidence="2" id="KW-1185">Reference proteome</keyword>
<proteinExistence type="predicted"/>
<dbReference type="InParanoid" id="A0A2H3DIG2"/>
<name>A0A2H3DIG2_ARMGA</name>
<evidence type="ECO:0000313" key="2">
    <source>
        <dbReference type="Proteomes" id="UP000217790"/>
    </source>
</evidence>
<sequence>MSGSIFSVIARTPLTEWDAPSVPDDASVTDSYDGTAPKRFKASIDVSVDTQQSEHEKYLAHLSQVEGYNADDTHQGVGSTTDATLSLAETATGTSHAEAADIVERPRFQGDYDLFTMDCQFLRKIYMGYEEPDHKALYEALLSRQATGCAKAYAILRKGLWENGNAVFADVRHPRTCIPITLRLTLVSEIDITYTEEELDFFVDRNHHLRTNVPGIFANLDFGSEYHCSSEGRFLMNRCWARTQPDGSVVELFEGYMEFKVDNEMYFLGRRGDDINLVQHAFWAIRNLPVDEVDLDGLNDDEGTFDYSFLL</sequence>
<evidence type="ECO:0000313" key="1">
    <source>
        <dbReference type="EMBL" id="PBK88033.1"/>
    </source>
</evidence>
<dbReference type="OrthoDB" id="2971550at2759"/>
<protein>
    <submittedName>
        <fullName evidence="1">Uncharacterized protein</fullName>
    </submittedName>
</protein>
<dbReference type="AlphaFoldDB" id="A0A2H3DIG2"/>
<accession>A0A2H3DIG2</accession>
<dbReference type="Proteomes" id="UP000217790">
    <property type="component" value="Unassembled WGS sequence"/>
</dbReference>
<reference evidence="2" key="1">
    <citation type="journal article" date="2017" name="Nat. Ecol. Evol.">
        <title>Genome expansion and lineage-specific genetic innovations in the forest pathogenic fungi Armillaria.</title>
        <authorList>
            <person name="Sipos G."/>
            <person name="Prasanna A.N."/>
            <person name="Walter M.C."/>
            <person name="O'Connor E."/>
            <person name="Balint B."/>
            <person name="Krizsan K."/>
            <person name="Kiss B."/>
            <person name="Hess J."/>
            <person name="Varga T."/>
            <person name="Slot J."/>
            <person name="Riley R."/>
            <person name="Boka B."/>
            <person name="Rigling D."/>
            <person name="Barry K."/>
            <person name="Lee J."/>
            <person name="Mihaltcheva S."/>
            <person name="LaButti K."/>
            <person name="Lipzen A."/>
            <person name="Waldron R."/>
            <person name="Moloney N.M."/>
            <person name="Sperisen C."/>
            <person name="Kredics L."/>
            <person name="Vagvoelgyi C."/>
            <person name="Patrignani A."/>
            <person name="Fitzpatrick D."/>
            <person name="Nagy I."/>
            <person name="Doyle S."/>
            <person name="Anderson J.B."/>
            <person name="Grigoriev I.V."/>
            <person name="Gueldener U."/>
            <person name="Muensterkoetter M."/>
            <person name="Nagy L.G."/>
        </authorList>
    </citation>
    <scope>NUCLEOTIDE SEQUENCE [LARGE SCALE GENOMIC DNA]</scope>
    <source>
        <strain evidence="2">Ar21-2</strain>
    </source>
</reference>
<gene>
    <name evidence="1" type="ORF">ARMGADRAFT_439530</name>
</gene>
<dbReference type="OMA" id="QHAFWAI"/>
<organism evidence="1 2">
    <name type="scientific">Armillaria gallica</name>
    <name type="common">Bulbous honey fungus</name>
    <name type="synonym">Armillaria bulbosa</name>
    <dbReference type="NCBI Taxonomy" id="47427"/>
    <lineage>
        <taxon>Eukaryota</taxon>
        <taxon>Fungi</taxon>
        <taxon>Dikarya</taxon>
        <taxon>Basidiomycota</taxon>
        <taxon>Agaricomycotina</taxon>
        <taxon>Agaricomycetes</taxon>
        <taxon>Agaricomycetidae</taxon>
        <taxon>Agaricales</taxon>
        <taxon>Marasmiineae</taxon>
        <taxon>Physalacriaceae</taxon>
        <taxon>Armillaria</taxon>
    </lineage>
</organism>